<protein>
    <submittedName>
        <fullName evidence="1">Uncharacterized protein</fullName>
    </submittedName>
</protein>
<dbReference type="Proteomes" id="UP000798662">
    <property type="component" value="Chromosome 3"/>
</dbReference>
<gene>
    <name evidence="1" type="ORF">I4F81_010264</name>
</gene>
<organism evidence="1 2">
    <name type="scientific">Pyropia yezoensis</name>
    <name type="common">Susabi-nori</name>
    <name type="synonym">Porphyra yezoensis</name>
    <dbReference type="NCBI Taxonomy" id="2788"/>
    <lineage>
        <taxon>Eukaryota</taxon>
        <taxon>Rhodophyta</taxon>
        <taxon>Bangiophyceae</taxon>
        <taxon>Bangiales</taxon>
        <taxon>Bangiaceae</taxon>
        <taxon>Pyropia</taxon>
    </lineage>
</organism>
<comment type="caution">
    <text evidence="1">The sequence shown here is derived from an EMBL/GenBank/DDBJ whole genome shotgun (WGS) entry which is preliminary data.</text>
</comment>
<evidence type="ECO:0000313" key="2">
    <source>
        <dbReference type="Proteomes" id="UP000798662"/>
    </source>
</evidence>
<keyword evidence="2" id="KW-1185">Reference proteome</keyword>
<name>A0ACC3CD60_PYRYE</name>
<sequence>MVSPLAAAAAGVFPATPRLAPVTVTDARPSGGLRRATVGSFGPPIPQPPGVVAPITDGGVASALREGAPPPLRTLSTPTTAGTAALSSVFSVWFSRSRAALRAATDGTASAATAAAAAATAAAGSTPPPAPCAQVSLALLATELTLYSNALSTLLPALVPWLPHPAVIEAYQMDATAHAASALGLVHLATVDAAGAFLAAHQLAVVVEAHAEKMSVHLLPLAGQAVGGDALMSLIAAVAPPPSVAPLPIASPTEMGGVYPGVGRMGALGAPGSGIMRAG</sequence>
<dbReference type="EMBL" id="CM020620">
    <property type="protein sequence ID" value="KAK1867763.1"/>
    <property type="molecule type" value="Genomic_DNA"/>
</dbReference>
<evidence type="ECO:0000313" key="1">
    <source>
        <dbReference type="EMBL" id="KAK1867763.1"/>
    </source>
</evidence>
<reference evidence="1" key="1">
    <citation type="submission" date="2019-11" db="EMBL/GenBank/DDBJ databases">
        <title>Nori genome reveals adaptations in red seaweeds to the harsh intertidal environment.</title>
        <authorList>
            <person name="Wang D."/>
            <person name="Mao Y."/>
        </authorList>
    </citation>
    <scope>NUCLEOTIDE SEQUENCE</scope>
    <source>
        <tissue evidence="1">Gametophyte</tissue>
    </source>
</reference>
<proteinExistence type="predicted"/>
<accession>A0ACC3CD60</accession>